<dbReference type="HOGENOM" id="CLU_001042_9_0_1"/>
<dbReference type="SUPFAM" id="SSF52540">
    <property type="entry name" value="P-loop containing nucleoside triphosphate hydrolases"/>
    <property type="match status" value="1"/>
</dbReference>
<dbReference type="GO" id="GO:0005694">
    <property type="term" value="C:chromosome"/>
    <property type="evidence" value="ECO:0007669"/>
    <property type="project" value="InterPro"/>
</dbReference>
<dbReference type="GO" id="GO:0005524">
    <property type="term" value="F:ATP binding"/>
    <property type="evidence" value="ECO:0007669"/>
    <property type="project" value="InterPro"/>
</dbReference>
<dbReference type="Proteomes" id="UP000014978">
    <property type="component" value="Unassembled WGS sequence"/>
</dbReference>
<dbReference type="EMBL" id="ATCN01000263">
    <property type="protein sequence ID" value="EPR79422.1"/>
    <property type="molecule type" value="Genomic_DNA"/>
</dbReference>
<reference evidence="5" key="1">
    <citation type="journal article" date="2013" name="PLoS Genet.">
        <title>The genome of Spraguea lophii and the basis of host-microsporidian interactions.</title>
        <authorList>
            <person name="Campbell S.E."/>
            <person name="Williams T.A."/>
            <person name="Yousuf A."/>
            <person name="Soanes D.M."/>
            <person name="Paszkiewicz K.H."/>
            <person name="Williams B.A.P."/>
        </authorList>
    </citation>
    <scope>NUCLEOTIDE SEQUENCE [LARGE SCALE GENOMIC DNA]</scope>
    <source>
        <strain evidence="5">42_110</strain>
    </source>
</reference>
<feature type="coiled-coil region" evidence="2">
    <location>
        <begin position="763"/>
        <end position="823"/>
    </location>
</feature>
<dbReference type="Pfam" id="PF02463">
    <property type="entry name" value="SMC_N"/>
    <property type="match status" value="1"/>
</dbReference>
<comment type="caution">
    <text evidence="4">The sequence shown here is derived from an EMBL/GenBank/DDBJ whole genome shotgun (WGS) entry which is preliminary data.</text>
</comment>
<dbReference type="InterPro" id="IPR027417">
    <property type="entry name" value="P-loop_NTPase"/>
</dbReference>
<protein>
    <submittedName>
        <fullName evidence="4">Chromosome segregation protein</fullName>
    </submittedName>
</protein>
<gene>
    <name evidence="4" type="ORF">SLOPH_209</name>
</gene>
<dbReference type="Gene3D" id="3.40.50.300">
    <property type="entry name" value="P-loop containing nucleotide triphosphate hydrolases"/>
    <property type="match status" value="2"/>
</dbReference>
<evidence type="ECO:0000259" key="3">
    <source>
        <dbReference type="SMART" id="SM00968"/>
    </source>
</evidence>
<evidence type="ECO:0000256" key="2">
    <source>
        <dbReference type="SAM" id="Coils"/>
    </source>
</evidence>
<evidence type="ECO:0000313" key="4">
    <source>
        <dbReference type="EMBL" id="EPR79422.1"/>
    </source>
</evidence>
<dbReference type="GO" id="GO:0007059">
    <property type="term" value="P:chromosome segregation"/>
    <property type="evidence" value="ECO:0007669"/>
    <property type="project" value="UniProtKB-ARBA"/>
</dbReference>
<dbReference type="Pfam" id="PF06470">
    <property type="entry name" value="SMC_hinge"/>
    <property type="match status" value="1"/>
</dbReference>
<dbReference type="GO" id="GO:0051276">
    <property type="term" value="P:chromosome organization"/>
    <property type="evidence" value="ECO:0007669"/>
    <property type="project" value="InterPro"/>
</dbReference>
<dbReference type="Gene3D" id="1.20.1060.20">
    <property type="match status" value="1"/>
</dbReference>
<organism evidence="4 5">
    <name type="scientific">Spraguea lophii (strain 42_110)</name>
    <name type="common">Microsporidian parasite</name>
    <dbReference type="NCBI Taxonomy" id="1358809"/>
    <lineage>
        <taxon>Eukaryota</taxon>
        <taxon>Fungi</taxon>
        <taxon>Fungi incertae sedis</taxon>
        <taxon>Microsporidia</taxon>
        <taxon>Spragueidae</taxon>
        <taxon>Spraguea</taxon>
    </lineage>
</organism>
<dbReference type="AlphaFoldDB" id="S7WCA1"/>
<dbReference type="SUPFAM" id="SSF75553">
    <property type="entry name" value="Smc hinge domain"/>
    <property type="match status" value="1"/>
</dbReference>
<dbReference type="InParanoid" id="S7WCA1"/>
<feature type="coiled-coil region" evidence="2">
    <location>
        <begin position="596"/>
        <end position="697"/>
    </location>
</feature>
<name>S7WCA1_SPRLO</name>
<accession>S7WCA1</accession>
<proteinExistence type="predicted"/>
<dbReference type="InterPro" id="IPR036277">
    <property type="entry name" value="SMC_hinge_sf"/>
</dbReference>
<dbReference type="OrthoDB" id="10255539at2759"/>
<dbReference type="PANTHER" id="PTHR43977">
    <property type="entry name" value="STRUCTURAL MAINTENANCE OF CHROMOSOMES PROTEIN 3"/>
    <property type="match status" value="1"/>
</dbReference>
<dbReference type="STRING" id="1358809.S7WCA1"/>
<dbReference type="InterPro" id="IPR003395">
    <property type="entry name" value="RecF/RecN/SMC_N"/>
</dbReference>
<dbReference type="InterPro" id="IPR010935">
    <property type="entry name" value="SMC_hinge"/>
</dbReference>
<dbReference type="VEuPathDB" id="MicrosporidiaDB:SLOPH_209"/>
<dbReference type="OMA" id="ECAGTTI"/>
<evidence type="ECO:0000256" key="1">
    <source>
        <dbReference type="ARBA" id="ARBA00023054"/>
    </source>
</evidence>
<keyword evidence="1 2" id="KW-0175">Coiled coil</keyword>
<dbReference type="Gene3D" id="3.30.70.1620">
    <property type="match status" value="1"/>
</dbReference>
<dbReference type="SMART" id="SM00968">
    <property type="entry name" value="SMC_hinge"/>
    <property type="match status" value="1"/>
</dbReference>
<feature type="domain" description="SMC hinge" evidence="3">
    <location>
        <begin position="412"/>
        <end position="526"/>
    </location>
</feature>
<feature type="coiled-coil region" evidence="2">
    <location>
        <begin position="235"/>
        <end position="279"/>
    </location>
</feature>
<sequence>MFITEIILDGFKSFELRTIIKNLDTNYNAITGMNGSGKSNVLDGIIFALGIENLRLLRVNSYKELVNQKKSEGSVTLVLKDTNYMGYESLILCRSINKEGKTKYLLNGQPSSAATVQKILVKCGLSSLNIQSPYFVVMQGGITKVLNMKRESVRELVEETAGIRNYEIEREKAVVSLEKKERKLVETKDNLKRRVSPFYKKLNEERESYLITKRWNEKKEEILDRKKEISESLEIDSMGRRVLELNEDIKEYLNAERELENINGKLENIKKNKDGDETRKLQFMVDSLKEKIEDKKIKELEKNLSFELGIVNENPVDINELREKEKILFDQIKAMVKFGRIENENLVEEIYKLEIKKNGLHKNKKDICIEEKKELEGLVVEHEKYEKYKEKELELIKKRENIINNLNYPYINGVYGTVEENFSFKNKKYTEAIYSILGSRGKYVIVEDDRKGKEILKNNNLKISVIPLTKIVSKIVNSRIIKEVKKRGGLEALEVLEYHEEVKNGMEFIFNNFFIFEDEKEAKKCCFELNIVCVTLEGTVYDPRGTLSGGKVYYRKSNYSRNEIKEIDREIEIIKSTNPDGDINEIKNRLNEIQIIQRNNEELVKIEEKIRFYKSMPKINFKNELEIIRNKIVEESIKNKQIEENKQKFLRMQNDREKEEKELKRLKIERDEIYEEIDKLEQKIKDTEIKKKRRTIDEKDEAVLEPKKKYFMEKMIKMKSKINKKINDGKINEEIKEEFTNYNTLEDNIVKSYQKRIINDEEVKILKEEIFKIEEEIEAAKNVESVRMNPKNFDLLERNEEIIKNLEEKINILEKDKIKLNITIDKLSKIGKEEFKKALTHINKYIGHFLRFFIKDSDAQITEDFEISVKIGDWKDSIVELSGGQRSLVAISLIFSILKYKPSPFYLFDEIDAALDSNHTNNLGEIIKTNFSTSQFVVISLKDEMFSNANRLFRVVTQNGRPTVK</sequence>
<keyword evidence="5" id="KW-1185">Reference proteome</keyword>
<feature type="coiled-coil region" evidence="2">
    <location>
        <begin position="163"/>
        <end position="194"/>
    </location>
</feature>
<dbReference type="FunCoup" id="S7WCA1">
    <property type="interactions" value="264"/>
</dbReference>
<evidence type="ECO:0000313" key="5">
    <source>
        <dbReference type="Proteomes" id="UP000014978"/>
    </source>
</evidence>